<evidence type="ECO:0000313" key="2">
    <source>
        <dbReference type="EMBL" id="SDP87948.1"/>
    </source>
</evidence>
<evidence type="ECO:0000256" key="1">
    <source>
        <dbReference type="ARBA" id="ARBA00006987"/>
    </source>
</evidence>
<reference evidence="3" key="1">
    <citation type="submission" date="2016-10" db="EMBL/GenBank/DDBJ databases">
        <authorList>
            <person name="Varghese N."/>
            <person name="Submissions S."/>
        </authorList>
    </citation>
    <scope>NUCLEOTIDE SEQUENCE [LARGE SCALE GENOMIC DNA]</scope>
    <source>
        <strain evidence="3">DSM 17101</strain>
    </source>
</reference>
<dbReference type="AlphaFoldDB" id="A0A1H0WBF5"/>
<dbReference type="InterPro" id="IPR042100">
    <property type="entry name" value="Bug_dom1"/>
</dbReference>
<dbReference type="InterPro" id="IPR019546">
    <property type="entry name" value="TAT_signal_bac_arc"/>
</dbReference>
<proteinExistence type="inferred from homology"/>
<dbReference type="PROSITE" id="PS51318">
    <property type="entry name" value="TAT"/>
    <property type="match status" value="1"/>
</dbReference>
<dbReference type="Proteomes" id="UP000199317">
    <property type="component" value="Unassembled WGS sequence"/>
</dbReference>
<dbReference type="Pfam" id="PF03401">
    <property type="entry name" value="TctC"/>
    <property type="match status" value="1"/>
</dbReference>
<sequence length="334" mass="35046">MTPFLSRRQLLRWSAATGAAAALPQQGHAQAPALPDTLRLICGFPAGGGADAITRWVGDKVASVLARAAIVDNRPGAGGRLAVDALRSAAPDGHTILLTPSSVVTMYPYVYAKLGYDPVRDLVPVSQVCDFVHALAVGPAVPASVRTLQDFAAWCSANRTLANCGNTGDGSMPHFLTIMLSRELKTRIEPVPYKGTAPALNDLLGGQLTSLIAPEGSFTPYMSDGRLRLLGTSGDKRSHFFPAVPTFADQGAPSVVVGEWFGMFMPAKTPPAVVARASGAIAAAVRQKDMTDKFAKFGMVNVGSSAEELARRLQADLGFWAPVVKGSGFTPLSS</sequence>
<accession>A0A1H0WBF5</accession>
<dbReference type="Pfam" id="PF10518">
    <property type="entry name" value="TAT_signal"/>
    <property type="match status" value="1"/>
</dbReference>
<dbReference type="InterPro" id="IPR005064">
    <property type="entry name" value="BUG"/>
</dbReference>
<dbReference type="PANTHER" id="PTHR42928:SF5">
    <property type="entry name" value="BLR1237 PROTEIN"/>
    <property type="match status" value="1"/>
</dbReference>
<dbReference type="PIRSF" id="PIRSF017082">
    <property type="entry name" value="YflP"/>
    <property type="match status" value="1"/>
</dbReference>
<protein>
    <submittedName>
        <fullName evidence="2">Tripartite-type tricarboxylate transporter, receptor component TctC</fullName>
    </submittedName>
</protein>
<evidence type="ECO:0000313" key="3">
    <source>
        <dbReference type="Proteomes" id="UP000199317"/>
    </source>
</evidence>
<dbReference type="OrthoDB" id="9150102at2"/>
<comment type="similarity">
    <text evidence="1">Belongs to the UPF0065 (bug) family.</text>
</comment>
<name>A0A1H0WBF5_9BURK</name>
<dbReference type="SUPFAM" id="SSF53850">
    <property type="entry name" value="Periplasmic binding protein-like II"/>
    <property type="match status" value="1"/>
</dbReference>
<keyword evidence="3" id="KW-1185">Reference proteome</keyword>
<dbReference type="PANTHER" id="PTHR42928">
    <property type="entry name" value="TRICARBOXYLATE-BINDING PROTEIN"/>
    <property type="match status" value="1"/>
</dbReference>
<dbReference type="RefSeq" id="WP_092838968.1">
    <property type="nucleotide sequence ID" value="NZ_FNJL01000035.1"/>
</dbReference>
<gene>
    <name evidence="2" type="ORF">SAMN04489708_13549</name>
</gene>
<dbReference type="InterPro" id="IPR006311">
    <property type="entry name" value="TAT_signal"/>
</dbReference>
<keyword evidence="2" id="KW-0675">Receptor</keyword>
<dbReference type="Gene3D" id="3.40.190.10">
    <property type="entry name" value="Periplasmic binding protein-like II"/>
    <property type="match status" value="1"/>
</dbReference>
<dbReference type="Gene3D" id="3.40.190.150">
    <property type="entry name" value="Bordetella uptake gene, domain 1"/>
    <property type="match status" value="1"/>
</dbReference>
<dbReference type="EMBL" id="FNJL01000035">
    <property type="protein sequence ID" value="SDP87948.1"/>
    <property type="molecule type" value="Genomic_DNA"/>
</dbReference>
<organism evidence="2 3">
    <name type="scientific">Paracidovorax cattleyae</name>
    <dbReference type="NCBI Taxonomy" id="80868"/>
    <lineage>
        <taxon>Bacteria</taxon>
        <taxon>Pseudomonadati</taxon>
        <taxon>Pseudomonadota</taxon>
        <taxon>Betaproteobacteria</taxon>
        <taxon>Burkholderiales</taxon>
        <taxon>Comamonadaceae</taxon>
        <taxon>Paracidovorax</taxon>
    </lineage>
</organism>